<evidence type="ECO:0000313" key="2">
    <source>
        <dbReference type="EMBL" id="MEM0514389.1"/>
    </source>
</evidence>
<dbReference type="EMBL" id="JBCGCU010000002">
    <property type="protein sequence ID" value="MEM0514389.1"/>
    <property type="molecule type" value="Genomic_DNA"/>
</dbReference>
<dbReference type="RefSeq" id="WP_342676099.1">
    <property type="nucleotide sequence ID" value="NZ_JBCGCU010000002.1"/>
</dbReference>
<sequence>MRFMRLLCASILSLLLVACGGGGSLESNGNGEIGSGGNGGTGGTVTTTYTITIEFEDRVVTFDEPLEILATVKTSEGDPVVSQVVNFDTSLGSFDPSTGTAKTNADGVATIKLEAGTIEGAGTVVASYENVSAKLGFVTAGDEPITTEDGAALNIRILQNCPDGWRDVDRSQVELDPTQCELNDNLSTEPAIVFIKVTRDNSSTPIRGAVVTGVTTKGHILEQDGQSRTDNFGIALLNLSAGNDDGTGQVTVDVLDASQTTSFEINAVQLVMTLDTGLAEGEVLAAGSTTIISANLALSTGESFTTPVDVKFTSSCAASTPPLATIDEVVTSIGGKANATYRANGCNGDDVVTATLSTGQTASVTLPVAVAETGSIEYLGATNPVLAIKGTGGESLKELSVLTFRLLDVSGNPVPQKEMNFELTQNPGGAVIDSTSQFTNNNGDVMVTVRSGLTAGVLKVKASHLKVDGGTEELLTSLSNGVTVTTGVADQNSFTLAAAQLNPEALNQANVVVDLTVLAADKYNNFVPDGTEVYITTEGGAVGTIDGQSLSEQLLCRTVDGVCNAQWRSQNPIPYHHSIYKNSVADKCDRWFGAAAPCTYGIRESRLDAAGNIEAYLDESGQDLALNQGLLAPIDRPLGGRATIIAMSNGEESFVDLNNNGRFDAGEFDAVLADLSEAFVDNNENGIYDGATAPADPLTSNGGENEIFFDKEANDSLNGVFDEGNGIYNGLLCQDETLDNCSRDLVDVREDLVMVMSGSEAYFRAVTPMPNVGCQAVLETDFISLESSDTLNTCDINGIDISSSTPYEVIDVDVYMSDVHNNPLPAGTQITLSADNGVLSGTTSYTVPSTNNIMPLAIGVTISRETDPNGKAVGSLSVEYTTPSGLVGVKKLVTIKDEG</sequence>
<name>A0ABU9MSW4_9GAMM</name>
<evidence type="ECO:0000313" key="3">
    <source>
        <dbReference type="Proteomes" id="UP001447008"/>
    </source>
</evidence>
<dbReference type="InterPro" id="IPR008964">
    <property type="entry name" value="Invasin/intimin_cell_adhesion"/>
</dbReference>
<dbReference type="Proteomes" id="UP001447008">
    <property type="component" value="Unassembled WGS sequence"/>
</dbReference>
<dbReference type="InterPro" id="IPR013783">
    <property type="entry name" value="Ig-like_fold"/>
</dbReference>
<keyword evidence="1" id="KW-0732">Signal</keyword>
<evidence type="ECO:0000256" key="1">
    <source>
        <dbReference type="SAM" id="SignalP"/>
    </source>
</evidence>
<protein>
    <recommendedName>
        <fullName evidence="4">Big-1 domain-containing protein</fullName>
    </recommendedName>
</protein>
<dbReference type="PROSITE" id="PS51257">
    <property type="entry name" value="PROKAR_LIPOPROTEIN"/>
    <property type="match status" value="1"/>
</dbReference>
<organism evidence="2 3">
    <name type="scientific">Pseudoalteromonas qingdaonensis</name>
    <dbReference type="NCBI Taxonomy" id="3131913"/>
    <lineage>
        <taxon>Bacteria</taxon>
        <taxon>Pseudomonadati</taxon>
        <taxon>Pseudomonadota</taxon>
        <taxon>Gammaproteobacteria</taxon>
        <taxon>Alteromonadales</taxon>
        <taxon>Pseudoalteromonadaceae</taxon>
        <taxon>Pseudoalteromonas</taxon>
    </lineage>
</organism>
<accession>A0ABU9MSW4</accession>
<comment type="caution">
    <text evidence="2">The sequence shown here is derived from an EMBL/GenBank/DDBJ whole genome shotgun (WGS) entry which is preliminary data.</text>
</comment>
<proteinExistence type="predicted"/>
<keyword evidence="3" id="KW-1185">Reference proteome</keyword>
<reference evidence="2 3" key="1">
    <citation type="submission" date="2024-03" db="EMBL/GenBank/DDBJ databases">
        <title>Pseudoalteromonas qingdaonensis sp. nov., isolated from the intestines of marine benthic organisms.</title>
        <authorList>
            <person name="Lin X."/>
            <person name="Fang S."/>
            <person name="Hu X."/>
        </authorList>
    </citation>
    <scope>NUCLEOTIDE SEQUENCE [LARGE SCALE GENOMIC DNA]</scope>
    <source>
        <strain evidence="2 3">YIC-827</strain>
    </source>
</reference>
<feature type="chain" id="PRO_5045923605" description="Big-1 domain-containing protein" evidence="1">
    <location>
        <begin position="21"/>
        <end position="899"/>
    </location>
</feature>
<dbReference type="SUPFAM" id="SSF49373">
    <property type="entry name" value="Invasin/intimin cell-adhesion fragments"/>
    <property type="match status" value="2"/>
</dbReference>
<feature type="signal peptide" evidence="1">
    <location>
        <begin position="1"/>
        <end position="20"/>
    </location>
</feature>
<gene>
    <name evidence="2" type="ORF">WCN91_02875</name>
</gene>
<dbReference type="Gene3D" id="2.60.40.10">
    <property type="entry name" value="Immunoglobulins"/>
    <property type="match status" value="2"/>
</dbReference>
<evidence type="ECO:0008006" key="4">
    <source>
        <dbReference type="Google" id="ProtNLM"/>
    </source>
</evidence>